<proteinExistence type="predicted"/>
<evidence type="ECO:0000313" key="4">
    <source>
        <dbReference type="Proteomes" id="UP001060336"/>
    </source>
</evidence>
<dbReference type="InterPro" id="IPR018392">
    <property type="entry name" value="LysM"/>
</dbReference>
<keyword evidence="4" id="KW-1185">Reference proteome</keyword>
<keyword evidence="1" id="KW-0732">Signal</keyword>
<sequence>MRLTRNAIECALLSSMFIFVSASVEAVDGPPKPPSMYVPGVGAAQIFQHGNNSASQPNVEILLKPHTVSRGETVWGLINDNGLILNDDLIAFFKISNNNYSDPNLIRTGDKIKIPYVKNISSNEKYYIKSLEKTPLTDIQNINFNEQYLKSLSNDYNFQRDLDNINSSIDIISKNMDTIPPEFRKDIFDQINAAKKISEYLEENFITKNDSIFYNKNIYFYDDNILFKHQLGDLILAQNSALKNISHSASMISNNASFYRNTTVYTKNKTSHKPVCGVSIHFQTEMEYRLNSKDRPDRQLPKLSSPATGIIPVAEIRIWGEWENSIVSDKIFISHYPRKEFEIDLLVDGGQDCNESSTLNSD</sequence>
<dbReference type="Proteomes" id="UP001060336">
    <property type="component" value="Chromosome"/>
</dbReference>
<feature type="domain" description="LysM" evidence="2">
    <location>
        <begin position="64"/>
        <end position="114"/>
    </location>
</feature>
<dbReference type="AlphaFoldDB" id="A0A9J7AMZ1"/>
<evidence type="ECO:0000259" key="2">
    <source>
        <dbReference type="PROSITE" id="PS51782"/>
    </source>
</evidence>
<organism evidence="3 4">
    <name type="scientific">Nisaea acidiphila</name>
    <dbReference type="NCBI Taxonomy" id="1862145"/>
    <lineage>
        <taxon>Bacteria</taxon>
        <taxon>Pseudomonadati</taxon>
        <taxon>Pseudomonadota</taxon>
        <taxon>Alphaproteobacteria</taxon>
        <taxon>Rhodospirillales</taxon>
        <taxon>Thalassobaculaceae</taxon>
        <taxon>Nisaea</taxon>
    </lineage>
</organism>
<reference evidence="3" key="1">
    <citation type="submission" date="2022-08" db="EMBL/GenBank/DDBJ databases">
        <title>Nisaea acidiphila sp. nov., isolated from a marine algal debris and emended description of the genus Nisaea Urios et al. 2008.</title>
        <authorList>
            <person name="Kwon K."/>
        </authorList>
    </citation>
    <scope>NUCLEOTIDE SEQUENCE</scope>
    <source>
        <strain evidence="3">MEBiC11861</strain>
    </source>
</reference>
<protein>
    <submittedName>
        <fullName evidence="3">LysM peptidoglycan-binding domain-containing protein</fullName>
    </submittedName>
</protein>
<evidence type="ECO:0000313" key="3">
    <source>
        <dbReference type="EMBL" id="UUX48534.1"/>
    </source>
</evidence>
<evidence type="ECO:0000256" key="1">
    <source>
        <dbReference type="SAM" id="SignalP"/>
    </source>
</evidence>
<dbReference type="RefSeq" id="WP_257767041.1">
    <property type="nucleotide sequence ID" value="NZ_CP102480.1"/>
</dbReference>
<gene>
    <name evidence="3" type="ORF">NUH88_14065</name>
</gene>
<accession>A0A9J7AMZ1</accession>
<feature type="chain" id="PRO_5039926039" evidence="1">
    <location>
        <begin position="27"/>
        <end position="362"/>
    </location>
</feature>
<dbReference type="Gene3D" id="3.10.350.10">
    <property type="entry name" value="LysM domain"/>
    <property type="match status" value="1"/>
</dbReference>
<name>A0A9J7AMZ1_9PROT</name>
<dbReference type="KEGG" id="naci:NUH88_14065"/>
<dbReference type="InterPro" id="IPR036779">
    <property type="entry name" value="LysM_dom_sf"/>
</dbReference>
<dbReference type="EMBL" id="CP102480">
    <property type="protein sequence ID" value="UUX48534.1"/>
    <property type="molecule type" value="Genomic_DNA"/>
</dbReference>
<feature type="signal peptide" evidence="1">
    <location>
        <begin position="1"/>
        <end position="26"/>
    </location>
</feature>
<dbReference type="PROSITE" id="PS51782">
    <property type="entry name" value="LYSM"/>
    <property type="match status" value="1"/>
</dbReference>
<dbReference type="CDD" id="cd00118">
    <property type="entry name" value="LysM"/>
    <property type="match status" value="1"/>
</dbReference>